<gene>
    <name evidence="1" type="ORF">AA957_12915</name>
</gene>
<name>A0A0H5AAC5_9PSED</name>
<organism evidence="1 2">
    <name type="scientific">Pseudomonas trivialis</name>
    <dbReference type="NCBI Taxonomy" id="200450"/>
    <lineage>
        <taxon>Bacteria</taxon>
        <taxon>Pseudomonadati</taxon>
        <taxon>Pseudomonadota</taxon>
        <taxon>Gammaproteobacteria</taxon>
        <taxon>Pseudomonadales</taxon>
        <taxon>Pseudomonadaceae</taxon>
        <taxon>Pseudomonas</taxon>
    </lineage>
</organism>
<sequence>MDVSTRDNANPSEKLGQIYENEHPLWAPLFLLLNASGLGIVDRYLSKKAMDFELRQIRLLIAELEKYSLGTTPSDSPDLIPALRISLNAINESRSEEKVRVFASILANLWHQKTSNWDATSQTLRLVRDLEDVHFLVLSEANKLHIEQPGKGMFSVGRKLSLATSAIEDLLPSHLDPMLIASCVSDLISKGLLNDSFISNNALEVNVEFSATNAPVTYSISDLGVWLIEQITPAPAASAS</sequence>
<evidence type="ECO:0008006" key="3">
    <source>
        <dbReference type="Google" id="ProtNLM"/>
    </source>
</evidence>
<evidence type="ECO:0000313" key="1">
    <source>
        <dbReference type="EMBL" id="AKS06973.1"/>
    </source>
</evidence>
<reference evidence="1 2" key="1">
    <citation type="journal article" date="2015" name="Genome Announc.">
        <title>Complete Genome Sequence of the Rhizobacterium Pseudomonas trivialis Strain IHBB745 with Multiple Plant Growth-Promoting Activities and Tolerance to Desiccation and Alkalinity.</title>
        <authorList>
            <person name="Gulati A."/>
            <person name="Swarnkar M.K."/>
            <person name="Vyas P."/>
            <person name="Rahi P."/>
            <person name="Thakur R."/>
            <person name="Thakur N."/>
            <person name="Singh A.K."/>
        </authorList>
    </citation>
    <scope>NUCLEOTIDE SEQUENCE [LARGE SCALE GENOMIC DNA]</scope>
    <source>
        <strain evidence="2">745</strain>
    </source>
</reference>
<dbReference type="AlphaFoldDB" id="A0A0H5AAC5"/>
<protein>
    <recommendedName>
        <fullName evidence="3">DUF4393 domain-containing protein</fullName>
    </recommendedName>
</protein>
<dbReference type="EMBL" id="CP011507">
    <property type="protein sequence ID" value="AKS06973.1"/>
    <property type="molecule type" value="Genomic_DNA"/>
</dbReference>
<accession>A0A0H5AAC5</accession>
<dbReference type="PATRIC" id="fig|200450.3.peg.2665"/>
<dbReference type="Proteomes" id="UP000036608">
    <property type="component" value="Chromosome"/>
</dbReference>
<evidence type="ECO:0000313" key="2">
    <source>
        <dbReference type="Proteomes" id="UP000036608"/>
    </source>
</evidence>
<proteinExistence type="predicted"/>
<dbReference type="KEGG" id="ptv:AA957_12915"/>
<reference evidence="2" key="2">
    <citation type="submission" date="2015-05" db="EMBL/GenBank/DDBJ databases">
        <authorList>
            <person name="Swarnkar M.K."/>
            <person name="Vyas P."/>
            <person name="Rahi P."/>
            <person name="Thakur R."/>
            <person name="Thakur N."/>
            <person name="Singh A.K."/>
            <person name="Gulati A."/>
        </authorList>
    </citation>
    <scope>NUCLEOTIDE SEQUENCE [LARGE SCALE GENOMIC DNA]</scope>
    <source>
        <strain evidence="2">745</strain>
    </source>
</reference>
<dbReference type="RefSeq" id="WP_049710546.1">
    <property type="nucleotide sequence ID" value="NZ_CP011507.1"/>
</dbReference>
<dbReference type="OrthoDB" id="6871970at2"/>